<gene>
    <name evidence="2" type="ORF">NDI56_07215</name>
</gene>
<keyword evidence="1" id="KW-0812">Transmembrane</keyword>
<name>A0ABU2FAB5_9EURY</name>
<dbReference type="Pfam" id="PF23928">
    <property type="entry name" value="DUF7266"/>
    <property type="match status" value="1"/>
</dbReference>
<dbReference type="EMBL" id="JAMQON010000001">
    <property type="protein sequence ID" value="MDS0259179.1"/>
    <property type="molecule type" value="Genomic_DNA"/>
</dbReference>
<evidence type="ECO:0000313" key="3">
    <source>
        <dbReference type="Proteomes" id="UP001259659"/>
    </source>
</evidence>
<protein>
    <submittedName>
        <fullName evidence="2">Uncharacterized protein</fullName>
    </submittedName>
</protein>
<evidence type="ECO:0000313" key="2">
    <source>
        <dbReference type="EMBL" id="MDS0259179.1"/>
    </source>
</evidence>
<accession>A0ABU2FAB5</accession>
<keyword evidence="1" id="KW-1133">Transmembrane helix</keyword>
<proteinExistence type="predicted"/>
<comment type="caution">
    <text evidence="2">The sequence shown here is derived from an EMBL/GenBank/DDBJ whole genome shotgun (WGS) entry which is preliminary data.</text>
</comment>
<feature type="transmembrane region" description="Helical" evidence="1">
    <location>
        <begin position="12"/>
        <end position="36"/>
    </location>
</feature>
<dbReference type="RefSeq" id="WP_310918767.1">
    <property type="nucleotide sequence ID" value="NZ_JAMQON010000001.1"/>
</dbReference>
<sequence length="149" mass="15914">MIGDTRAVSPAVTQALTIGISTILITGLLLGGSSYIDTKRDNTVRQGLIDVGSGVASDLVRLDQFDTDGVSQEISFSSAYPDRVGGEGYRIHLDPSADRTTIYINSTASDRRTQVRFKNTTAVCESRVTGGPIQVVYDATEPCLEVRAA</sequence>
<keyword evidence="1" id="KW-0472">Membrane</keyword>
<keyword evidence="3" id="KW-1185">Reference proteome</keyword>
<dbReference type="InterPro" id="IPR055690">
    <property type="entry name" value="DUF7266"/>
</dbReference>
<reference evidence="2 3" key="1">
    <citation type="submission" date="2022-06" db="EMBL/GenBank/DDBJ databases">
        <title>Haloarcula sp. a new haloarchaeum isolate from saline soil.</title>
        <authorList>
            <person name="Strakova D."/>
            <person name="Galisteo C."/>
            <person name="Sanchez-Porro C."/>
            <person name="Ventosa A."/>
        </authorList>
    </citation>
    <scope>NUCLEOTIDE SEQUENCE [LARGE SCALE GENOMIC DNA]</scope>
    <source>
        <strain evidence="2 3">S1CR25-12</strain>
    </source>
</reference>
<dbReference type="Proteomes" id="UP001259659">
    <property type="component" value="Unassembled WGS sequence"/>
</dbReference>
<organism evidence="2 3">
    <name type="scientific">Haloarcula saliterrae</name>
    <dbReference type="NCBI Taxonomy" id="2950534"/>
    <lineage>
        <taxon>Archaea</taxon>
        <taxon>Methanobacteriati</taxon>
        <taxon>Methanobacteriota</taxon>
        <taxon>Stenosarchaea group</taxon>
        <taxon>Halobacteria</taxon>
        <taxon>Halobacteriales</taxon>
        <taxon>Haloarculaceae</taxon>
        <taxon>Haloarcula</taxon>
    </lineage>
</organism>
<evidence type="ECO:0000256" key="1">
    <source>
        <dbReference type="SAM" id="Phobius"/>
    </source>
</evidence>